<proteinExistence type="predicted"/>
<dbReference type="AlphaFoldDB" id="A0AAW0AWA9"/>
<evidence type="ECO:0000313" key="1">
    <source>
        <dbReference type="EMBL" id="KAK7017327.1"/>
    </source>
</evidence>
<accession>A0AAW0AWA9</accession>
<dbReference type="Proteomes" id="UP001362999">
    <property type="component" value="Unassembled WGS sequence"/>
</dbReference>
<comment type="caution">
    <text evidence="1">The sequence shown here is derived from an EMBL/GenBank/DDBJ whole genome shotgun (WGS) entry which is preliminary data.</text>
</comment>
<organism evidence="1 2">
    <name type="scientific">Favolaschia claudopus</name>
    <dbReference type="NCBI Taxonomy" id="2862362"/>
    <lineage>
        <taxon>Eukaryota</taxon>
        <taxon>Fungi</taxon>
        <taxon>Dikarya</taxon>
        <taxon>Basidiomycota</taxon>
        <taxon>Agaricomycotina</taxon>
        <taxon>Agaricomycetes</taxon>
        <taxon>Agaricomycetidae</taxon>
        <taxon>Agaricales</taxon>
        <taxon>Marasmiineae</taxon>
        <taxon>Mycenaceae</taxon>
        <taxon>Favolaschia</taxon>
    </lineage>
</organism>
<protein>
    <submittedName>
        <fullName evidence="1">Uncharacterized protein</fullName>
    </submittedName>
</protein>
<name>A0AAW0AWA9_9AGAR</name>
<dbReference type="EMBL" id="JAWWNJ010000048">
    <property type="protein sequence ID" value="KAK7017327.1"/>
    <property type="molecule type" value="Genomic_DNA"/>
</dbReference>
<reference evidence="1 2" key="1">
    <citation type="journal article" date="2024" name="J Genomics">
        <title>Draft genome sequencing and assembly of Favolaschia claudopus CIRM-BRFM 2984 isolated from oak limbs.</title>
        <authorList>
            <person name="Navarro D."/>
            <person name="Drula E."/>
            <person name="Chaduli D."/>
            <person name="Cazenave R."/>
            <person name="Ahrendt S."/>
            <person name="Wang J."/>
            <person name="Lipzen A."/>
            <person name="Daum C."/>
            <person name="Barry K."/>
            <person name="Grigoriev I.V."/>
            <person name="Favel A."/>
            <person name="Rosso M.N."/>
            <person name="Martin F."/>
        </authorList>
    </citation>
    <scope>NUCLEOTIDE SEQUENCE [LARGE SCALE GENOMIC DNA]</scope>
    <source>
        <strain evidence="1 2">CIRM-BRFM 2984</strain>
    </source>
</reference>
<evidence type="ECO:0000313" key="2">
    <source>
        <dbReference type="Proteomes" id="UP001362999"/>
    </source>
</evidence>
<keyword evidence="2" id="KW-1185">Reference proteome</keyword>
<gene>
    <name evidence="1" type="ORF">R3P38DRAFT_2785016</name>
</gene>
<sequence length="116" mass="13085">MEGEDNTENPFDFQMKKSKIVDGKSHWLSIPEENITLREFREKLIIFGGLKLELCTEQYSRMSTWQKVSTPKCNGAKTGKLRARRKAETIARAEAEVKSSMKEAKSEVVAGTGTSE</sequence>